<dbReference type="EMBL" id="LAOC01000001">
    <property type="protein sequence ID" value="KJV79208.1"/>
    <property type="molecule type" value="Genomic_DNA"/>
</dbReference>
<dbReference type="AlphaFoldDB" id="A0A0F3PG10"/>
<protein>
    <submittedName>
        <fullName evidence="1">Uncharacterized protein</fullName>
    </submittedName>
</protein>
<comment type="caution">
    <text evidence="1">The sequence shown here is derived from an EMBL/GenBank/DDBJ whole genome shotgun (WGS) entry which is preliminary data.</text>
</comment>
<dbReference type="PATRIC" id="fig|1359199.3.peg.135"/>
<accession>A0A0F3PG10</accession>
<name>A0A0F3PG10_RICRH</name>
<dbReference type="Proteomes" id="UP000033591">
    <property type="component" value="Unassembled WGS sequence"/>
</dbReference>
<organism evidence="1 2">
    <name type="scientific">Rickettsia rhipicephali str. Ect</name>
    <dbReference type="NCBI Taxonomy" id="1359199"/>
    <lineage>
        <taxon>Bacteria</taxon>
        <taxon>Pseudomonadati</taxon>
        <taxon>Pseudomonadota</taxon>
        <taxon>Alphaproteobacteria</taxon>
        <taxon>Rickettsiales</taxon>
        <taxon>Rickettsiaceae</taxon>
        <taxon>Rickettsieae</taxon>
        <taxon>Rickettsia</taxon>
        <taxon>spotted fever group</taxon>
    </lineage>
</organism>
<evidence type="ECO:0000313" key="2">
    <source>
        <dbReference type="Proteomes" id="UP000033591"/>
    </source>
</evidence>
<dbReference type="RefSeq" id="WP_231288582.1">
    <property type="nucleotide sequence ID" value="NZ_LAOC01000001.1"/>
</dbReference>
<evidence type="ECO:0000313" key="1">
    <source>
        <dbReference type="EMBL" id="KJV79208.1"/>
    </source>
</evidence>
<sequence length="162" mass="17981">MQFTWEASQVLPDLALEFNNLRKARSATTSVGFIEAGCKTIADAESLIKKCASVLHSKTISNSSKETLLQSKVIPYLLTPILNKRLSKITKNFQTSETEKINVLDKISPKFIRELSTLGVDLISKALESDLNPKVQEILNKKNASSQGAILKIYMTLLLQTK</sequence>
<proteinExistence type="predicted"/>
<reference evidence="1 2" key="1">
    <citation type="submission" date="2015-01" db="EMBL/GenBank/DDBJ databases">
        <title>Genome Sequencing of Rickettsiales.</title>
        <authorList>
            <person name="Daugherty S.C."/>
            <person name="Su Q."/>
            <person name="Abolude K."/>
            <person name="Beier-Sexton M."/>
            <person name="Carlyon J.A."/>
            <person name="Carter R."/>
            <person name="Day N.P."/>
            <person name="Dumler S.J."/>
            <person name="Dyachenko V."/>
            <person name="Godinez A."/>
            <person name="Kurtti T.J."/>
            <person name="Lichay M."/>
            <person name="Mullins K.E."/>
            <person name="Ott S."/>
            <person name="Pappas-Brown V."/>
            <person name="Paris D.H."/>
            <person name="Patel P."/>
            <person name="Richards A.L."/>
            <person name="Sadzewicz L."/>
            <person name="Sears K."/>
            <person name="Seidman D."/>
            <person name="Sengamalay N."/>
            <person name="Stenos J."/>
            <person name="Tallon L.J."/>
            <person name="Vincent G."/>
            <person name="Fraser C.M."/>
            <person name="Munderloh U."/>
            <person name="Dunning-Hotopp J.C."/>
        </authorList>
    </citation>
    <scope>NUCLEOTIDE SEQUENCE [LARGE SCALE GENOMIC DNA]</scope>
    <source>
        <strain evidence="1 2">Ect</strain>
    </source>
</reference>
<gene>
    <name evidence="1" type="ORF">RMAECT_0144</name>
</gene>